<keyword evidence="1" id="KW-1133">Transmembrane helix</keyword>
<feature type="transmembrane region" description="Helical" evidence="1">
    <location>
        <begin position="169"/>
        <end position="197"/>
    </location>
</feature>
<dbReference type="Proteomes" id="UP000031057">
    <property type="component" value="Unassembled WGS sequence"/>
</dbReference>
<proteinExistence type="predicted"/>
<accession>A0A0B1ZR00</accession>
<gene>
    <name evidence="2" type="ORF">LK12_01195</name>
</gene>
<name>A0A0B1ZR00_9SPHN</name>
<feature type="transmembrane region" description="Helical" evidence="1">
    <location>
        <begin position="351"/>
        <end position="368"/>
    </location>
</feature>
<feature type="transmembrane region" description="Helical" evidence="1">
    <location>
        <begin position="12"/>
        <end position="33"/>
    </location>
</feature>
<comment type="caution">
    <text evidence="2">The sequence shown here is derived from an EMBL/GenBank/DDBJ whole genome shotgun (WGS) entry which is preliminary data.</text>
</comment>
<dbReference type="EMBL" id="JTDI01000001">
    <property type="protein sequence ID" value="KHK93026.1"/>
    <property type="molecule type" value="Genomic_DNA"/>
</dbReference>
<feature type="transmembrane region" description="Helical" evidence="1">
    <location>
        <begin position="89"/>
        <end position="106"/>
    </location>
</feature>
<feature type="transmembrane region" description="Helical" evidence="1">
    <location>
        <begin position="262"/>
        <end position="280"/>
    </location>
</feature>
<feature type="transmembrane region" description="Helical" evidence="1">
    <location>
        <begin position="217"/>
        <end position="234"/>
    </location>
</feature>
<evidence type="ECO:0000256" key="1">
    <source>
        <dbReference type="SAM" id="Phobius"/>
    </source>
</evidence>
<evidence type="ECO:0008006" key="4">
    <source>
        <dbReference type="Google" id="ProtNLM"/>
    </source>
</evidence>
<sequence>MASQDDAARTAPRAAVVVAALLALAIALVWTSLTRGPWYDEFYTQYVTRPDIGWLDALRTSWLADNHPPVFYMLMRATAWAGDIEHHRLVNIAVAAVTAAGGWIVARGEPRLRGAAALLVLLLASNEWTLHAGSELRSYFISLCAGALLSLALASVWMAPAQCGRGRRIVYAVTVFVAFNTHIITTLFSGLLLAPFLATALLCRDSARLRALLPPPFAAGLVFLAVTAFQLPYWTRNTQVFWIEGGLEAAWHAVRYLSLRTVEANLPILLGSAAGGFLLIRDAIRGRAFPDLLSICLLTGSGIVLGLAVLVGIHLVRPILIEKYLVVMGGALAFVMAAACARILAAVPRRVEVLLLIAALLWTGFALARNAQTIAARNSWLGTGRLIARTVAACPETTVHTDAFWNADVMAMSPADNRRVPPWAYRRVAQRLGFRIAPAASRELSQTCPNLFWAEHQTQRRFDADAITRHLRESGFPVSSVTLYRVGAGWVASDRPLPETP</sequence>
<evidence type="ECO:0000313" key="3">
    <source>
        <dbReference type="Proteomes" id="UP000031057"/>
    </source>
</evidence>
<reference evidence="2 3" key="1">
    <citation type="submission" date="2014-10" db="EMBL/GenBank/DDBJ databases">
        <title>Genome sequence of Novosphingobium malaysiense MUSC 273(T).</title>
        <authorList>
            <person name="Lee L.-H."/>
        </authorList>
    </citation>
    <scope>NUCLEOTIDE SEQUENCE [LARGE SCALE GENOMIC DNA]</scope>
    <source>
        <strain evidence="2 3">MUSC 273</strain>
    </source>
</reference>
<feature type="transmembrane region" description="Helical" evidence="1">
    <location>
        <begin position="325"/>
        <end position="345"/>
    </location>
</feature>
<feature type="transmembrane region" description="Helical" evidence="1">
    <location>
        <begin position="139"/>
        <end position="157"/>
    </location>
</feature>
<feature type="transmembrane region" description="Helical" evidence="1">
    <location>
        <begin position="292"/>
        <end position="313"/>
    </location>
</feature>
<keyword evidence="1" id="KW-0812">Transmembrane</keyword>
<dbReference type="OrthoDB" id="7531799at2"/>
<dbReference type="AlphaFoldDB" id="A0A0B1ZR00"/>
<keyword evidence="3" id="KW-1185">Reference proteome</keyword>
<organism evidence="2 3">
    <name type="scientific">Novosphingobium malaysiense</name>
    <dbReference type="NCBI Taxonomy" id="1348853"/>
    <lineage>
        <taxon>Bacteria</taxon>
        <taxon>Pseudomonadati</taxon>
        <taxon>Pseudomonadota</taxon>
        <taxon>Alphaproteobacteria</taxon>
        <taxon>Sphingomonadales</taxon>
        <taxon>Sphingomonadaceae</taxon>
        <taxon>Novosphingobium</taxon>
    </lineage>
</organism>
<evidence type="ECO:0000313" key="2">
    <source>
        <dbReference type="EMBL" id="KHK93026.1"/>
    </source>
</evidence>
<dbReference type="RefSeq" id="WP_039278348.1">
    <property type="nucleotide sequence ID" value="NZ_JTDI01000001.1"/>
</dbReference>
<keyword evidence="1" id="KW-0472">Membrane</keyword>
<protein>
    <recommendedName>
        <fullName evidence="4">Glycosyltransferase RgtA/B/C/D-like domain-containing protein</fullName>
    </recommendedName>
</protein>